<accession>S8FYT7</accession>
<dbReference type="AlphaFoldDB" id="S8FYT7"/>
<dbReference type="OrthoDB" id="432970at2759"/>
<dbReference type="Proteomes" id="UP000015241">
    <property type="component" value="Unassembled WGS sequence"/>
</dbReference>
<feature type="region of interest" description="Disordered" evidence="1">
    <location>
        <begin position="15"/>
        <end position="36"/>
    </location>
</feature>
<evidence type="ECO:0000256" key="1">
    <source>
        <dbReference type="SAM" id="MobiDB-lite"/>
    </source>
</evidence>
<evidence type="ECO:0000313" key="2">
    <source>
        <dbReference type="EMBL" id="EPT03375.1"/>
    </source>
</evidence>
<name>S8FYT7_FOMSC</name>
<dbReference type="EMBL" id="KE504130">
    <property type="protein sequence ID" value="EPT03375.1"/>
    <property type="molecule type" value="Genomic_DNA"/>
</dbReference>
<gene>
    <name evidence="2" type="ORF">FOMPIDRAFT_113800</name>
</gene>
<proteinExistence type="predicted"/>
<evidence type="ECO:0000313" key="3">
    <source>
        <dbReference type="Proteomes" id="UP000015241"/>
    </source>
</evidence>
<sequence length="401" mass="44691">MRCMSASCVSATHQCGRKVDSGDEEDSQAETEANLDLASRWPIEPALSARHAPPRPAAAPTWPQLGSSCNITTTIDYRAHSNWTCRHIQLRVPPFSDADEFVRVDAGMYEDLSELGMWLLHAGAGGDFRDVTREVAPDRFQLTHFLLPPNDVVGNFFLPHQVPPFVFFHDIAEMNTPRNNGFCLSEELMAYVQLWKTCTRSYADNINMPKLMADAWANFNTRSIGHISLGVYCLGIPEDKIEWGMPYNRPKADPLYPRLSHTPSWRIIATAYSLQANVYRERAFAEKDSLQIDDVLRAARAANASTALGFITSAVLVLAKFIAGPFGPRGDATLRELPQFADLQDMWAAWAHREGARNARGGTGDVTSHSAGLGSRMRMRIDPSIQARMRKLQVQWLGMGL</sequence>
<protein>
    <submittedName>
        <fullName evidence="2">Uncharacterized protein</fullName>
    </submittedName>
</protein>
<organism evidence="2 3">
    <name type="scientific">Fomitopsis schrenkii</name>
    <name type="common">Brown rot fungus</name>
    <dbReference type="NCBI Taxonomy" id="2126942"/>
    <lineage>
        <taxon>Eukaryota</taxon>
        <taxon>Fungi</taxon>
        <taxon>Dikarya</taxon>
        <taxon>Basidiomycota</taxon>
        <taxon>Agaricomycotina</taxon>
        <taxon>Agaricomycetes</taxon>
        <taxon>Polyporales</taxon>
        <taxon>Fomitopsis</taxon>
    </lineage>
</organism>
<keyword evidence="3" id="KW-1185">Reference proteome</keyword>
<dbReference type="InParanoid" id="S8FYT7"/>
<dbReference type="HOGENOM" id="CLU_687036_0_0_1"/>
<reference evidence="2 3" key="1">
    <citation type="journal article" date="2012" name="Science">
        <title>The Paleozoic origin of enzymatic lignin decomposition reconstructed from 31 fungal genomes.</title>
        <authorList>
            <person name="Floudas D."/>
            <person name="Binder M."/>
            <person name="Riley R."/>
            <person name="Barry K."/>
            <person name="Blanchette R.A."/>
            <person name="Henrissat B."/>
            <person name="Martinez A.T."/>
            <person name="Otillar R."/>
            <person name="Spatafora J.W."/>
            <person name="Yadav J.S."/>
            <person name="Aerts A."/>
            <person name="Benoit I."/>
            <person name="Boyd A."/>
            <person name="Carlson A."/>
            <person name="Copeland A."/>
            <person name="Coutinho P.M."/>
            <person name="de Vries R.P."/>
            <person name="Ferreira P."/>
            <person name="Findley K."/>
            <person name="Foster B."/>
            <person name="Gaskell J."/>
            <person name="Glotzer D."/>
            <person name="Gorecki P."/>
            <person name="Heitman J."/>
            <person name="Hesse C."/>
            <person name="Hori C."/>
            <person name="Igarashi K."/>
            <person name="Jurgens J.A."/>
            <person name="Kallen N."/>
            <person name="Kersten P."/>
            <person name="Kohler A."/>
            <person name="Kuees U."/>
            <person name="Kumar T.K.A."/>
            <person name="Kuo A."/>
            <person name="LaButti K."/>
            <person name="Larrondo L.F."/>
            <person name="Lindquist E."/>
            <person name="Ling A."/>
            <person name="Lombard V."/>
            <person name="Lucas S."/>
            <person name="Lundell T."/>
            <person name="Martin R."/>
            <person name="McLaughlin D.J."/>
            <person name="Morgenstern I."/>
            <person name="Morin E."/>
            <person name="Murat C."/>
            <person name="Nagy L.G."/>
            <person name="Nolan M."/>
            <person name="Ohm R.A."/>
            <person name="Patyshakuliyeva A."/>
            <person name="Rokas A."/>
            <person name="Ruiz-Duenas F.J."/>
            <person name="Sabat G."/>
            <person name="Salamov A."/>
            <person name="Samejima M."/>
            <person name="Schmutz J."/>
            <person name="Slot J.C."/>
            <person name="St John F."/>
            <person name="Stenlid J."/>
            <person name="Sun H."/>
            <person name="Sun S."/>
            <person name="Syed K."/>
            <person name="Tsang A."/>
            <person name="Wiebenga A."/>
            <person name="Young D."/>
            <person name="Pisabarro A."/>
            <person name="Eastwood D.C."/>
            <person name="Martin F."/>
            <person name="Cullen D."/>
            <person name="Grigoriev I.V."/>
            <person name="Hibbett D.S."/>
        </authorList>
    </citation>
    <scope>NUCLEOTIDE SEQUENCE</scope>
    <source>
        <strain evidence="3">FP-58527</strain>
    </source>
</reference>